<name>W1XSR4_9ZZZZ</name>
<evidence type="ECO:0000313" key="1">
    <source>
        <dbReference type="EMBL" id="ETJ33161.1"/>
    </source>
</evidence>
<protein>
    <submittedName>
        <fullName evidence="1">Uncharacterized protein</fullName>
    </submittedName>
</protein>
<gene>
    <name evidence="1" type="ORF">Q604_UNBC12391G0002</name>
</gene>
<dbReference type="AlphaFoldDB" id="W1XSR4"/>
<proteinExistence type="predicted"/>
<dbReference type="EMBL" id="AZMM01012391">
    <property type="protein sequence ID" value="ETJ33161.1"/>
    <property type="molecule type" value="Genomic_DNA"/>
</dbReference>
<organism evidence="1">
    <name type="scientific">human gut metagenome</name>
    <dbReference type="NCBI Taxonomy" id="408170"/>
    <lineage>
        <taxon>unclassified sequences</taxon>
        <taxon>metagenomes</taxon>
        <taxon>organismal metagenomes</taxon>
    </lineage>
</organism>
<reference evidence="1" key="1">
    <citation type="submission" date="2013-12" db="EMBL/GenBank/DDBJ databases">
        <title>A Varibaculum cambriense genome reconstructed from a premature infant gut community with otherwise low bacterial novelty that shifts toward anaerobic metabolism during the third week of life.</title>
        <authorList>
            <person name="Brown C.T."/>
            <person name="Sharon I."/>
            <person name="Thomas B.C."/>
            <person name="Castelle C.J."/>
            <person name="Morowitz M.J."/>
            <person name="Banfield J.F."/>
        </authorList>
    </citation>
    <scope>NUCLEOTIDE SEQUENCE</scope>
</reference>
<feature type="non-terminal residue" evidence="1">
    <location>
        <position position="1"/>
    </location>
</feature>
<accession>W1XSR4</accession>
<sequence>SIWNLGLNDFEKNLIIEPLNKLLKNKQEV</sequence>
<comment type="caution">
    <text evidence="1">The sequence shown here is derived from an EMBL/GenBank/DDBJ whole genome shotgun (WGS) entry which is preliminary data.</text>
</comment>